<evidence type="ECO:0000256" key="1">
    <source>
        <dbReference type="SAM" id="MobiDB-lite"/>
    </source>
</evidence>
<dbReference type="EMBL" id="JAJIRN010000004">
    <property type="protein sequence ID" value="MCV2368353.1"/>
    <property type="molecule type" value="Genomic_DNA"/>
</dbReference>
<sequence length="427" mass="45905">MQPIEFQACLHRRRRAELVAAQTISSAYGPLSSLCPAGRQLNSQNEGMNTPPHPGPRSIQQTLAATPSKAAAGVRAEAVVAARALLRPIHLSKGSVMKNVVSLLSMLVLSSPLLAATDPLLLPSMATIKGGEFSMGSTANPKEADYPVSEPIHTVKVQSFRLSRYETTVGQFRQFVELSGYKIGGDCIQLAANDWGFEVSKSGWDAAANAPSDSHPVMCVSWDDAHAYLQWLSKQTGRHFRLPSEAEWEYAARAGTNTRYPYGDDPTGLCKYANVFDHSGKPAIARLTGKDRKEIACDDQAALTTVVGMYEPNAWGLHDMLGNVAELTEDCQHLSYEGAPKDGAPWTKACDLFHGQNMVIRRGGSYNSGPTGASPTHREHIGLDGRTSLGEGFRIAEDVSGDSAHGSAAFEAGLAKAQAAERSRRAK</sequence>
<dbReference type="InterPro" id="IPR042095">
    <property type="entry name" value="SUMF_sf"/>
</dbReference>
<dbReference type="InterPro" id="IPR051043">
    <property type="entry name" value="Sulfatase_Mod_Factor_Kinase"/>
</dbReference>
<feature type="domain" description="Sulfatase-modifying factor enzyme-like" evidence="2">
    <location>
        <begin position="123"/>
        <end position="396"/>
    </location>
</feature>
<keyword evidence="4" id="KW-1185">Reference proteome</keyword>
<dbReference type="Gene3D" id="3.90.1580.10">
    <property type="entry name" value="paralog of FGE (formylglycine-generating enzyme)"/>
    <property type="match status" value="1"/>
</dbReference>
<feature type="region of interest" description="Disordered" evidence="1">
    <location>
        <begin position="39"/>
        <end position="58"/>
    </location>
</feature>
<name>A0ABT2YE94_9BURK</name>
<protein>
    <submittedName>
        <fullName evidence="3">Formylglycine-generating enzyme family protein</fullName>
    </submittedName>
</protein>
<evidence type="ECO:0000313" key="4">
    <source>
        <dbReference type="Proteomes" id="UP001209701"/>
    </source>
</evidence>
<dbReference type="SUPFAM" id="SSF56436">
    <property type="entry name" value="C-type lectin-like"/>
    <property type="match status" value="1"/>
</dbReference>
<organism evidence="3 4">
    <name type="scientific">Roseateles oligotrophus</name>
    <dbReference type="NCBI Taxonomy" id="1769250"/>
    <lineage>
        <taxon>Bacteria</taxon>
        <taxon>Pseudomonadati</taxon>
        <taxon>Pseudomonadota</taxon>
        <taxon>Betaproteobacteria</taxon>
        <taxon>Burkholderiales</taxon>
        <taxon>Sphaerotilaceae</taxon>
        <taxon>Roseateles</taxon>
    </lineage>
</organism>
<dbReference type="InterPro" id="IPR016187">
    <property type="entry name" value="CTDL_fold"/>
</dbReference>
<evidence type="ECO:0000259" key="2">
    <source>
        <dbReference type="Pfam" id="PF03781"/>
    </source>
</evidence>
<dbReference type="Pfam" id="PF03781">
    <property type="entry name" value="FGE-sulfatase"/>
    <property type="match status" value="1"/>
</dbReference>
<dbReference type="PANTHER" id="PTHR23150">
    <property type="entry name" value="SULFATASE MODIFYING FACTOR 1, 2"/>
    <property type="match status" value="1"/>
</dbReference>
<dbReference type="InterPro" id="IPR005532">
    <property type="entry name" value="SUMF_dom"/>
</dbReference>
<dbReference type="PANTHER" id="PTHR23150:SF19">
    <property type="entry name" value="FORMYLGLYCINE-GENERATING ENZYME"/>
    <property type="match status" value="1"/>
</dbReference>
<dbReference type="RefSeq" id="WP_263570957.1">
    <property type="nucleotide sequence ID" value="NZ_JAJIRN010000004.1"/>
</dbReference>
<comment type="caution">
    <text evidence="3">The sequence shown here is derived from an EMBL/GenBank/DDBJ whole genome shotgun (WGS) entry which is preliminary data.</text>
</comment>
<gene>
    <name evidence="3" type="ORF">LNV07_09630</name>
</gene>
<dbReference type="Proteomes" id="UP001209701">
    <property type="component" value="Unassembled WGS sequence"/>
</dbReference>
<reference evidence="3 4" key="1">
    <citation type="submission" date="2021-11" db="EMBL/GenBank/DDBJ databases">
        <authorList>
            <person name="Liang Q."/>
            <person name="Mou H."/>
            <person name="Liu Z."/>
        </authorList>
    </citation>
    <scope>NUCLEOTIDE SEQUENCE [LARGE SCALE GENOMIC DNA]</scope>
    <source>
        <strain evidence="3 4">CHU3</strain>
    </source>
</reference>
<evidence type="ECO:0000313" key="3">
    <source>
        <dbReference type="EMBL" id="MCV2368353.1"/>
    </source>
</evidence>
<proteinExistence type="predicted"/>
<accession>A0ABT2YE94</accession>